<protein>
    <recommendedName>
        <fullName evidence="5">Major facilitator superfamily (MFS) profile domain-containing protein</fullName>
    </recommendedName>
</protein>
<dbReference type="OrthoDB" id="7584869at2"/>
<name>A0A1X1D3E1_9GAMM</name>
<dbReference type="PANTHER" id="PTHR23528:SF1">
    <property type="entry name" value="MAJOR FACILITATOR SUPERFAMILY (MFS) PROFILE DOMAIN-CONTAINING PROTEIN"/>
    <property type="match status" value="1"/>
</dbReference>
<dbReference type="Gene3D" id="1.20.1250.20">
    <property type="entry name" value="MFS general substrate transporter like domains"/>
    <property type="match status" value="2"/>
</dbReference>
<keyword evidence="1 4" id="KW-0812">Transmembrane</keyword>
<feature type="transmembrane region" description="Helical" evidence="4">
    <location>
        <begin position="338"/>
        <end position="360"/>
    </location>
</feature>
<feature type="transmembrane region" description="Helical" evidence="4">
    <location>
        <begin position="123"/>
        <end position="143"/>
    </location>
</feature>
<evidence type="ECO:0000256" key="4">
    <source>
        <dbReference type="SAM" id="Phobius"/>
    </source>
</evidence>
<keyword evidence="2 4" id="KW-1133">Transmembrane helix</keyword>
<feature type="transmembrane region" description="Helical" evidence="4">
    <location>
        <begin position="372"/>
        <end position="394"/>
    </location>
</feature>
<feature type="domain" description="Major facilitator superfamily (MFS) profile" evidence="5">
    <location>
        <begin position="22"/>
        <end position="427"/>
    </location>
</feature>
<comment type="caution">
    <text evidence="6">The sequence shown here is derived from an EMBL/GenBank/DDBJ whole genome shotgun (WGS) entry which is preliminary data.</text>
</comment>
<feature type="transmembrane region" description="Helical" evidence="4">
    <location>
        <begin position="20"/>
        <end position="41"/>
    </location>
</feature>
<reference evidence="6 7" key="1">
    <citation type="journal article" date="2017" name="Antonie Van Leeuwenhoek">
        <title>Phylogenomic resolution of the bacterial genus Pantoea and its relationship with Erwinia and Tatumella.</title>
        <authorList>
            <person name="Palmer M."/>
            <person name="Steenkamp E.T."/>
            <person name="Coetzee M.P."/>
            <person name="Chan W.Y."/>
            <person name="van Zyl E."/>
            <person name="De Maayer P."/>
            <person name="Coutinho T.A."/>
            <person name="Blom J."/>
            <person name="Smits T.H."/>
            <person name="Duffy B."/>
            <person name="Venter S.N."/>
        </authorList>
    </citation>
    <scope>NUCLEOTIDE SEQUENCE [LARGE SCALE GENOMIC DNA]</scope>
    <source>
        <strain evidence="6 7">LMG 26275</strain>
    </source>
</reference>
<feature type="transmembrane region" description="Helical" evidence="4">
    <location>
        <begin position="280"/>
        <end position="301"/>
    </location>
</feature>
<evidence type="ECO:0000256" key="2">
    <source>
        <dbReference type="ARBA" id="ARBA00022989"/>
    </source>
</evidence>
<dbReference type="Proteomes" id="UP000193558">
    <property type="component" value="Unassembled WGS sequence"/>
</dbReference>
<proteinExistence type="predicted"/>
<feature type="transmembrane region" description="Helical" evidence="4">
    <location>
        <begin position="96"/>
        <end position="117"/>
    </location>
</feature>
<dbReference type="RefSeq" id="WP_158087359.1">
    <property type="nucleotide sequence ID" value="NZ_MLFR01000002.1"/>
</dbReference>
<dbReference type="InterPro" id="IPR036259">
    <property type="entry name" value="MFS_trans_sf"/>
</dbReference>
<organism evidence="6 7">
    <name type="scientific">Pantoea rwandensis</name>
    <dbReference type="NCBI Taxonomy" id="1076550"/>
    <lineage>
        <taxon>Bacteria</taxon>
        <taxon>Pseudomonadati</taxon>
        <taxon>Pseudomonadota</taxon>
        <taxon>Gammaproteobacteria</taxon>
        <taxon>Enterobacterales</taxon>
        <taxon>Erwiniaceae</taxon>
        <taxon>Pantoea</taxon>
    </lineage>
</organism>
<evidence type="ECO:0000256" key="1">
    <source>
        <dbReference type="ARBA" id="ARBA00022692"/>
    </source>
</evidence>
<dbReference type="InterPro" id="IPR011701">
    <property type="entry name" value="MFS"/>
</dbReference>
<dbReference type="PANTHER" id="PTHR23528">
    <property type="match status" value="1"/>
</dbReference>
<feature type="transmembrane region" description="Helical" evidence="4">
    <location>
        <begin position="313"/>
        <end position="332"/>
    </location>
</feature>
<keyword evidence="3 4" id="KW-0472">Membrane</keyword>
<dbReference type="Pfam" id="PF07690">
    <property type="entry name" value="MFS_1"/>
    <property type="match status" value="1"/>
</dbReference>
<evidence type="ECO:0000259" key="5">
    <source>
        <dbReference type="PROSITE" id="PS50850"/>
    </source>
</evidence>
<gene>
    <name evidence="6" type="ORF">HA51_04725</name>
</gene>
<evidence type="ECO:0000313" key="7">
    <source>
        <dbReference type="Proteomes" id="UP000193558"/>
    </source>
</evidence>
<dbReference type="AlphaFoldDB" id="A0A1X1D3E1"/>
<dbReference type="SUPFAM" id="SSF103473">
    <property type="entry name" value="MFS general substrate transporter"/>
    <property type="match status" value="1"/>
</dbReference>
<feature type="transmembrane region" description="Helical" evidence="4">
    <location>
        <begin position="238"/>
        <end position="260"/>
    </location>
</feature>
<feature type="transmembrane region" description="Helical" evidence="4">
    <location>
        <begin position="155"/>
        <end position="175"/>
    </location>
</feature>
<evidence type="ECO:0000313" key="6">
    <source>
        <dbReference type="EMBL" id="ORM71185.1"/>
    </source>
</evidence>
<evidence type="ECO:0000256" key="3">
    <source>
        <dbReference type="ARBA" id="ARBA00023136"/>
    </source>
</evidence>
<accession>A0A1X1D3E1</accession>
<dbReference type="InterPro" id="IPR020846">
    <property type="entry name" value="MFS_dom"/>
</dbReference>
<dbReference type="EMBL" id="MLFR01000002">
    <property type="protein sequence ID" value="ORM71185.1"/>
    <property type="molecule type" value="Genomic_DNA"/>
</dbReference>
<feature type="transmembrane region" description="Helical" evidence="4">
    <location>
        <begin position="400"/>
        <end position="420"/>
    </location>
</feature>
<dbReference type="GO" id="GO:0022857">
    <property type="term" value="F:transmembrane transporter activity"/>
    <property type="evidence" value="ECO:0007669"/>
    <property type="project" value="InterPro"/>
</dbReference>
<sequence>MNGKYSDQSGAVILAKEQRVSWLFITVWTLAQLGLWASLLTPANVGLALRVADIAPENKDFIYSTISCIGAIVAIFSNYLWGYLSDRTTSRFGMRRPYMVGGAIGSLAGAALMGTALNIPQLFIGWLILQFSANAAITTFLAVIADKVPASQRGIASGFSGMCRTLGVLTGTFIIKLIPDSLVLVFVLPACVFILFTLIFLMMFEDKKLARSEAMPVRAAEIFGVFGMIYRRVRSEHTFGWTLGSIFLLQCTIAVGQTYLVYFASDYVHIPRNEITTVAFYAVLIMNAFSCLTAPIAGYIADRINARRKVFKFSSVFLAAGVVSLLFFPNLYGYYTGYALIAIGFGVFEGLFIAVATTSATGKQDANVGADLGIINMAVSTPGILLTFSAMVLVSAGIGANYIVLYGGSGLLSLLALFTIGRIKSSKTPTPRAEYVTD</sequence>
<dbReference type="PROSITE" id="PS50850">
    <property type="entry name" value="MFS"/>
    <property type="match status" value="1"/>
</dbReference>
<feature type="transmembrane region" description="Helical" evidence="4">
    <location>
        <begin position="181"/>
        <end position="204"/>
    </location>
</feature>
<feature type="transmembrane region" description="Helical" evidence="4">
    <location>
        <begin position="61"/>
        <end position="84"/>
    </location>
</feature>